<dbReference type="InterPro" id="IPR033828">
    <property type="entry name" value="GATase1_CTP_Synthase"/>
</dbReference>
<dbReference type="PROSITE" id="PS51273">
    <property type="entry name" value="GATASE_TYPE_1"/>
    <property type="match status" value="1"/>
</dbReference>
<evidence type="ECO:0000313" key="20">
    <source>
        <dbReference type="Proteomes" id="UP000178089"/>
    </source>
</evidence>
<evidence type="ECO:0000256" key="2">
    <source>
        <dbReference type="ARBA" id="ARBA00007533"/>
    </source>
</evidence>
<evidence type="ECO:0000256" key="5">
    <source>
        <dbReference type="ARBA" id="ARBA00022723"/>
    </source>
</evidence>
<dbReference type="InterPro" id="IPR027417">
    <property type="entry name" value="P-loop_NTPase"/>
</dbReference>
<evidence type="ECO:0000256" key="15">
    <source>
        <dbReference type="SAM" id="MobiDB-lite"/>
    </source>
</evidence>
<keyword evidence="16" id="KW-0812">Transmembrane</keyword>
<keyword evidence="16" id="KW-1133">Transmembrane helix</keyword>
<dbReference type="Pfam" id="PF00117">
    <property type="entry name" value="GATase"/>
    <property type="match status" value="1"/>
</dbReference>
<keyword evidence="5" id="KW-0479">Metal-binding</keyword>
<name>A0A1G2MXU3_9BACT</name>
<evidence type="ECO:0000256" key="3">
    <source>
        <dbReference type="ARBA" id="ARBA00012291"/>
    </source>
</evidence>
<keyword evidence="16" id="KW-0472">Membrane</keyword>
<reference evidence="19 20" key="1">
    <citation type="journal article" date="2016" name="Nat. Commun.">
        <title>Thousands of microbial genomes shed light on interconnected biogeochemical processes in an aquifer system.</title>
        <authorList>
            <person name="Anantharaman K."/>
            <person name="Brown C.T."/>
            <person name="Hug L.A."/>
            <person name="Sharon I."/>
            <person name="Castelle C.J."/>
            <person name="Probst A.J."/>
            <person name="Thomas B.C."/>
            <person name="Singh A."/>
            <person name="Wilkins M.J."/>
            <person name="Karaoz U."/>
            <person name="Brodie E.L."/>
            <person name="Williams K.H."/>
            <person name="Hubbard S.S."/>
            <person name="Banfield J.F."/>
        </authorList>
    </citation>
    <scope>NUCLEOTIDE SEQUENCE [LARGE SCALE GENOMIC DNA]</scope>
</reference>
<dbReference type="GO" id="GO:0042802">
    <property type="term" value="F:identical protein binding"/>
    <property type="evidence" value="ECO:0007669"/>
    <property type="project" value="TreeGrafter"/>
</dbReference>
<evidence type="ECO:0000313" key="19">
    <source>
        <dbReference type="EMBL" id="OHA28707.1"/>
    </source>
</evidence>
<dbReference type="InterPro" id="IPR017456">
    <property type="entry name" value="CTP_synthase_N"/>
</dbReference>
<comment type="catalytic activity">
    <reaction evidence="11">
        <text>UTP + L-glutamine + ATP + H2O = CTP + L-glutamate + ADP + phosphate + 2 H(+)</text>
        <dbReference type="Rhea" id="RHEA:26426"/>
        <dbReference type="ChEBI" id="CHEBI:15377"/>
        <dbReference type="ChEBI" id="CHEBI:15378"/>
        <dbReference type="ChEBI" id="CHEBI:29985"/>
        <dbReference type="ChEBI" id="CHEBI:30616"/>
        <dbReference type="ChEBI" id="CHEBI:37563"/>
        <dbReference type="ChEBI" id="CHEBI:43474"/>
        <dbReference type="ChEBI" id="CHEBI:46398"/>
        <dbReference type="ChEBI" id="CHEBI:58359"/>
        <dbReference type="ChEBI" id="CHEBI:456216"/>
        <dbReference type="EC" id="6.3.4.2"/>
    </reaction>
</comment>
<evidence type="ECO:0000256" key="10">
    <source>
        <dbReference type="ARBA" id="ARBA00022975"/>
    </source>
</evidence>
<keyword evidence="9" id="KW-0315">Glutamine amidotransferase</keyword>
<keyword evidence="8" id="KW-0460">Magnesium</keyword>
<evidence type="ECO:0000259" key="18">
    <source>
        <dbReference type="Pfam" id="PF06418"/>
    </source>
</evidence>
<dbReference type="FunFam" id="3.40.50.300:FF:000009">
    <property type="entry name" value="CTP synthase"/>
    <property type="match status" value="1"/>
</dbReference>
<sequence length="658" mass="73860">MKRKPGKRAIAVRSTVSKPRKVNLNHKYIFVIGGVMSGVGKGVATSSIGTLLATKGFKVNLVKVDPYLNVDAGTMNPTEHGEVFVLNSGMETDQDMGNYERFLNRDLTADDYITSGMVYKHVIEKERALGYGGKCVEAIPHIRDEIVHRFEHSARVNKSDVSIIEIGGTVGDYQNIMFIEAARVLKIRHPQDVAFIMVSYLPTPGTLGEMKTRPTQNAVHQLASYGVTTDIVIARAEVSLDERRKEKIATACNILSKRVISAPDIQSIYDVPINFDHDKLTEILLEVLHVDKQTARHLSTHPIISLADWRKMARGIKNHERKTLNIAIVGKYFNTGDFVLTDSYLSVLEAIKFSGYAVGVKPVIHTVNSRDFEGNQDSTSRSDLLFYKKLDEMDGIIVPGGFGESGIEGKLNVIRYARENQIPYFGLCYGMQLMIIEYARNIVDLKDAHTTEIDPKSPHPVIDVMPDQKKKIAGGNYGGSMRLGVYLARLMKGSIAQEAYSYFAGKKLPKLTTLIEERHRHRYEVNPKYVERLEKAGLVFSGKSPDGKLMEIAELPRFSAKFEKDDSKAKRTESSSFSGGRPTHPFFLGTQFHPEFLARPLQPHPLFTEFMKAAKGRGKMNEKNELNKKNMKDEENKEEREKIIDEEISTAGMVEEDE</sequence>
<comment type="pathway">
    <text evidence="1">Pyrimidine metabolism; CTP biosynthesis via de novo pathway; CTP from UDP: step 2/2.</text>
</comment>
<dbReference type="NCBIfam" id="TIGR00337">
    <property type="entry name" value="PyrG"/>
    <property type="match status" value="1"/>
</dbReference>
<keyword evidence="7" id="KW-0067">ATP-binding</keyword>
<gene>
    <name evidence="19" type="ORF">A3F51_02945</name>
</gene>
<feature type="compositionally biased region" description="Basic and acidic residues" evidence="15">
    <location>
        <begin position="563"/>
        <end position="573"/>
    </location>
</feature>
<dbReference type="EC" id="6.3.4.2" evidence="3"/>
<evidence type="ECO:0000256" key="16">
    <source>
        <dbReference type="SAM" id="Phobius"/>
    </source>
</evidence>
<evidence type="ECO:0000256" key="13">
    <source>
        <dbReference type="ARBA" id="ARBA00079941"/>
    </source>
</evidence>
<dbReference type="GO" id="GO:0005524">
    <property type="term" value="F:ATP binding"/>
    <property type="evidence" value="ECO:0007669"/>
    <property type="project" value="UniProtKB-KW"/>
</dbReference>
<dbReference type="PANTHER" id="PTHR11550:SF0">
    <property type="entry name" value="CTP SYNTHASE-RELATED"/>
    <property type="match status" value="1"/>
</dbReference>
<feature type="domain" description="CTP synthase N-terminal" evidence="18">
    <location>
        <begin position="27"/>
        <end position="289"/>
    </location>
</feature>
<evidence type="ECO:0000256" key="4">
    <source>
        <dbReference type="ARBA" id="ARBA00022598"/>
    </source>
</evidence>
<evidence type="ECO:0000256" key="12">
    <source>
        <dbReference type="ARBA" id="ARBA00075170"/>
    </source>
</evidence>
<keyword evidence="10" id="KW-0665">Pyrimidine biosynthesis</keyword>
<dbReference type="GO" id="GO:0003883">
    <property type="term" value="F:CTP synthase activity"/>
    <property type="evidence" value="ECO:0007669"/>
    <property type="project" value="UniProtKB-EC"/>
</dbReference>
<dbReference type="Pfam" id="PF06418">
    <property type="entry name" value="CTP_synth_N"/>
    <property type="match status" value="1"/>
</dbReference>
<dbReference type="InterPro" id="IPR004468">
    <property type="entry name" value="CTP_synthase"/>
</dbReference>
<feature type="region of interest" description="Disordered" evidence="15">
    <location>
        <begin position="616"/>
        <end position="658"/>
    </location>
</feature>
<evidence type="ECO:0000256" key="6">
    <source>
        <dbReference type="ARBA" id="ARBA00022741"/>
    </source>
</evidence>
<dbReference type="SUPFAM" id="SSF52540">
    <property type="entry name" value="P-loop containing nucleoside triphosphate hydrolases"/>
    <property type="match status" value="1"/>
</dbReference>
<comment type="caution">
    <text evidence="19">The sequence shown here is derived from an EMBL/GenBank/DDBJ whole genome shotgun (WGS) entry which is preliminary data.</text>
</comment>
<dbReference type="STRING" id="1802315.A3F51_02945"/>
<dbReference type="EMBL" id="MHRT01000010">
    <property type="protein sequence ID" value="OHA28707.1"/>
    <property type="molecule type" value="Genomic_DNA"/>
</dbReference>
<keyword evidence="6" id="KW-0547">Nucleotide-binding</keyword>
<feature type="region of interest" description="Disordered" evidence="15">
    <location>
        <begin position="563"/>
        <end position="583"/>
    </location>
</feature>
<dbReference type="SUPFAM" id="SSF52317">
    <property type="entry name" value="Class I glutamine amidotransferase-like"/>
    <property type="match status" value="2"/>
</dbReference>
<evidence type="ECO:0000256" key="1">
    <source>
        <dbReference type="ARBA" id="ARBA00005171"/>
    </source>
</evidence>
<dbReference type="InterPro" id="IPR029062">
    <property type="entry name" value="Class_I_gatase-like"/>
</dbReference>
<feature type="transmembrane region" description="Helical" evidence="16">
    <location>
        <begin position="28"/>
        <end position="53"/>
    </location>
</feature>
<evidence type="ECO:0000256" key="7">
    <source>
        <dbReference type="ARBA" id="ARBA00022840"/>
    </source>
</evidence>
<accession>A0A1G2MXU3</accession>
<evidence type="ECO:0000259" key="17">
    <source>
        <dbReference type="Pfam" id="PF00117"/>
    </source>
</evidence>
<evidence type="ECO:0000256" key="14">
    <source>
        <dbReference type="ARBA" id="ARBA00083191"/>
    </source>
</evidence>
<dbReference type="NCBIfam" id="NF003792">
    <property type="entry name" value="PRK05380.1"/>
    <property type="match status" value="1"/>
</dbReference>
<proteinExistence type="inferred from homology"/>
<dbReference type="GO" id="GO:0019856">
    <property type="term" value="P:pyrimidine nucleobase biosynthetic process"/>
    <property type="evidence" value="ECO:0007669"/>
    <property type="project" value="TreeGrafter"/>
</dbReference>
<dbReference type="InterPro" id="IPR017926">
    <property type="entry name" value="GATASE"/>
</dbReference>
<keyword evidence="4" id="KW-0436">Ligase</keyword>
<evidence type="ECO:0000256" key="9">
    <source>
        <dbReference type="ARBA" id="ARBA00022962"/>
    </source>
</evidence>
<dbReference type="Gene3D" id="3.40.50.300">
    <property type="entry name" value="P-loop containing nucleotide triphosphate hydrolases"/>
    <property type="match status" value="1"/>
</dbReference>
<dbReference type="AlphaFoldDB" id="A0A1G2MXU3"/>
<dbReference type="GO" id="GO:0044210">
    <property type="term" value="P:'de novo' CTP biosynthetic process"/>
    <property type="evidence" value="ECO:0007669"/>
    <property type="project" value="UniProtKB-UniPathway"/>
</dbReference>
<dbReference type="UniPathway" id="UPA00159">
    <property type="reaction ID" value="UER00277"/>
</dbReference>
<dbReference type="Proteomes" id="UP000178089">
    <property type="component" value="Unassembled WGS sequence"/>
</dbReference>
<dbReference type="CDD" id="cd01746">
    <property type="entry name" value="GATase1_CTP_Synthase"/>
    <property type="match status" value="1"/>
</dbReference>
<organism evidence="19 20">
    <name type="scientific">Candidatus Taylorbacteria bacterium RIFCSPHIGHO2_12_FULL_45_16</name>
    <dbReference type="NCBI Taxonomy" id="1802315"/>
    <lineage>
        <taxon>Bacteria</taxon>
        <taxon>Candidatus Tayloriibacteriota</taxon>
    </lineage>
</organism>
<evidence type="ECO:0000256" key="11">
    <source>
        <dbReference type="ARBA" id="ARBA00047781"/>
    </source>
</evidence>
<dbReference type="PANTHER" id="PTHR11550">
    <property type="entry name" value="CTP SYNTHASE"/>
    <property type="match status" value="1"/>
</dbReference>
<comment type="similarity">
    <text evidence="2">Belongs to the CTP synthase family.</text>
</comment>
<evidence type="ECO:0000256" key="8">
    <source>
        <dbReference type="ARBA" id="ARBA00022842"/>
    </source>
</evidence>
<feature type="compositionally biased region" description="Acidic residues" evidence="15">
    <location>
        <begin position="646"/>
        <end position="658"/>
    </location>
</feature>
<feature type="domain" description="Glutamine amidotransferase" evidence="17">
    <location>
        <begin position="339"/>
        <end position="556"/>
    </location>
</feature>
<dbReference type="GO" id="GO:0046872">
    <property type="term" value="F:metal ion binding"/>
    <property type="evidence" value="ECO:0007669"/>
    <property type="project" value="UniProtKB-KW"/>
</dbReference>
<protein>
    <recommendedName>
        <fullName evidence="3">CTP synthase (glutamine hydrolyzing)</fullName>
        <ecNumber evidence="3">6.3.4.2</ecNumber>
    </recommendedName>
    <alternativeName>
        <fullName evidence="13">Cytidine 5'-triphosphate synthase</fullName>
    </alternativeName>
    <alternativeName>
        <fullName evidence="14">Cytidine triphosphate synthetase</fullName>
    </alternativeName>
    <alternativeName>
        <fullName evidence="12">UTP--ammonia ligase</fullName>
    </alternativeName>
</protein>
<feature type="compositionally biased region" description="Basic and acidic residues" evidence="15">
    <location>
        <begin position="619"/>
        <end position="645"/>
    </location>
</feature>
<dbReference type="Gene3D" id="3.40.50.880">
    <property type="match status" value="1"/>
</dbReference>